<accession>A0A1M7CXF3</accession>
<keyword evidence="3" id="KW-0808">Transferase</keyword>
<sequence>MPWSYSVNTSLYFIHEKQRNAKEILLPTAKITDNEKSVVVLVIGESARSENFSLYGYKKDTNPLLSKVENLHHFKANSCATYTTAGVKCILEHTNSNELYEILPNYLYRNNVEVIWRTTNWGEPPVHIKKYETRDYLRPKCEGEDCDYDGVLLSGLKEEIKASNKNKILVILHTSTSHGPTYSKKYPPRFEKFKPVCNSVDLGKCTQTELMNAYDNTIVYTDYILNSIITDLTDLKEYNSTMLFVSDHGESLGEKNLYMHGVPKSLAPKQQYEIPFIVWVSDSNNQLKPANNTILSQNNVFHSVLNFLSIDSPIYDENMNIFKK</sequence>
<evidence type="ECO:0000256" key="2">
    <source>
        <dbReference type="ARBA" id="ARBA00022475"/>
    </source>
</evidence>
<dbReference type="InterPro" id="IPR017850">
    <property type="entry name" value="Alkaline_phosphatase_core_sf"/>
</dbReference>
<dbReference type="Pfam" id="PF00884">
    <property type="entry name" value="Sulfatase"/>
    <property type="match status" value="1"/>
</dbReference>
<evidence type="ECO:0000256" key="6">
    <source>
        <dbReference type="ARBA" id="ARBA00023136"/>
    </source>
</evidence>
<protein>
    <submittedName>
        <fullName evidence="8">Sulfatase</fullName>
    </submittedName>
</protein>
<dbReference type="RefSeq" id="WP_072934045.1">
    <property type="nucleotide sequence ID" value="NZ_FRBH01000016.1"/>
</dbReference>
<dbReference type="SUPFAM" id="SSF53649">
    <property type="entry name" value="Alkaline phosphatase-like"/>
    <property type="match status" value="1"/>
</dbReference>
<dbReference type="GO" id="GO:0005886">
    <property type="term" value="C:plasma membrane"/>
    <property type="evidence" value="ECO:0007669"/>
    <property type="project" value="UniProtKB-SubCell"/>
</dbReference>
<reference evidence="9" key="1">
    <citation type="submission" date="2016-11" db="EMBL/GenBank/DDBJ databases">
        <authorList>
            <person name="Varghese N."/>
            <person name="Submissions S."/>
        </authorList>
    </citation>
    <scope>NUCLEOTIDE SEQUENCE [LARGE SCALE GENOMIC DNA]</scope>
    <source>
        <strain evidence="9">DSM 27989</strain>
    </source>
</reference>
<dbReference type="EMBL" id="FRBH01000016">
    <property type="protein sequence ID" value="SHL71823.1"/>
    <property type="molecule type" value="Genomic_DNA"/>
</dbReference>
<dbReference type="STRING" id="1434701.SAMN05443634_1161"/>
<dbReference type="InterPro" id="IPR000917">
    <property type="entry name" value="Sulfatase_N"/>
</dbReference>
<dbReference type="PANTHER" id="PTHR30443">
    <property type="entry name" value="INNER MEMBRANE PROTEIN"/>
    <property type="match status" value="1"/>
</dbReference>
<keyword evidence="5" id="KW-1133">Transmembrane helix</keyword>
<dbReference type="InterPro" id="IPR058130">
    <property type="entry name" value="PEA_transf_C"/>
</dbReference>
<dbReference type="GO" id="GO:0009244">
    <property type="term" value="P:lipopolysaccharide core region biosynthetic process"/>
    <property type="evidence" value="ECO:0007669"/>
    <property type="project" value="TreeGrafter"/>
</dbReference>
<dbReference type="GO" id="GO:0016776">
    <property type="term" value="F:phosphotransferase activity, phosphate group as acceptor"/>
    <property type="evidence" value="ECO:0007669"/>
    <property type="project" value="TreeGrafter"/>
</dbReference>
<evidence type="ECO:0000256" key="1">
    <source>
        <dbReference type="ARBA" id="ARBA00004651"/>
    </source>
</evidence>
<comment type="subcellular location">
    <subcellularLocation>
        <location evidence="1">Cell membrane</location>
        <topology evidence="1">Multi-pass membrane protein</topology>
    </subcellularLocation>
</comment>
<dbReference type="AlphaFoldDB" id="A0A1M7CXF3"/>
<keyword evidence="4" id="KW-0812">Transmembrane</keyword>
<evidence type="ECO:0000259" key="7">
    <source>
        <dbReference type="Pfam" id="PF00884"/>
    </source>
</evidence>
<dbReference type="PANTHER" id="PTHR30443:SF0">
    <property type="entry name" value="PHOSPHOETHANOLAMINE TRANSFERASE EPTA"/>
    <property type="match status" value="1"/>
</dbReference>
<organism evidence="8 9">
    <name type="scientific">Chishuiella changwenlii</name>
    <dbReference type="NCBI Taxonomy" id="1434701"/>
    <lineage>
        <taxon>Bacteria</taxon>
        <taxon>Pseudomonadati</taxon>
        <taxon>Bacteroidota</taxon>
        <taxon>Flavobacteriia</taxon>
        <taxon>Flavobacteriales</taxon>
        <taxon>Weeksellaceae</taxon>
        <taxon>Chishuiella</taxon>
    </lineage>
</organism>
<evidence type="ECO:0000256" key="3">
    <source>
        <dbReference type="ARBA" id="ARBA00022679"/>
    </source>
</evidence>
<dbReference type="Gene3D" id="3.40.720.10">
    <property type="entry name" value="Alkaline Phosphatase, subunit A"/>
    <property type="match status" value="1"/>
</dbReference>
<proteinExistence type="predicted"/>
<dbReference type="CDD" id="cd16017">
    <property type="entry name" value="LptA"/>
    <property type="match status" value="1"/>
</dbReference>
<evidence type="ECO:0000256" key="4">
    <source>
        <dbReference type="ARBA" id="ARBA00022692"/>
    </source>
</evidence>
<keyword evidence="6" id="KW-0472">Membrane</keyword>
<evidence type="ECO:0000313" key="9">
    <source>
        <dbReference type="Proteomes" id="UP000184120"/>
    </source>
</evidence>
<keyword evidence="2" id="KW-1003">Cell membrane</keyword>
<gene>
    <name evidence="8" type="ORF">SAMN05443634_1161</name>
</gene>
<feature type="domain" description="Sulfatase N-terminal" evidence="7">
    <location>
        <begin position="38"/>
        <end position="307"/>
    </location>
</feature>
<dbReference type="OrthoDB" id="9786870at2"/>
<dbReference type="InterPro" id="IPR040423">
    <property type="entry name" value="PEA_transferase"/>
</dbReference>
<evidence type="ECO:0000256" key="5">
    <source>
        <dbReference type="ARBA" id="ARBA00022989"/>
    </source>
</evidence>
<name>A0A1M7CXF3_9FLAO</name>
<evidence type="ECO:0000313" key="8">
    <source>
        <dbReference type="EMBL" id="SHL71823.1"/>
    </source>
</evidence>
<dbReference type="Proteomes" id="UP000184120">
    <property type="component" value="Unassembled WGS sequence"/>
</dbReference>